<dbReference type="InterPro" id="IPR047057">
    <property type="entry name" value="MerR_fam"/>
</dbReference>
<dbReference type="AlphaFoldDB" id="A0A7W9A155"/>
<comment type="caution">
    <text evidence="4">The sequence shown here is derived from an EMBL/GenBank/DDBJ whole genome shotgun (WGS) entry which is preliminary data.</text>
</comment>
<dbReference type="PROSITE" id="PS50937">
    <property type="entry name" value="HTH_MERR_2"/>
    <property type="match status" value="1"/>
</dbReference>
<evidence type="ECO:0000259" key="3">
    <source>
        <dbReference type="PROSITE" id="PS50937"/>
    </source>
</evidence>
<proteinExistence type="predicted"/>
<protein>
    <submittedName>
        <fullName evidence="4">DNA-binding transcriptional MerR regulator</fullName>
    </submittedName>
</protein>
<organism evidence="4 5">
    <name type="scientific">Brevundimonas halotolerans</name>
    <dbReference type="NCBI Taxonomy" id="69670"/>
    <lineage>
        <taxon>Bacteria</taxon>
        <taxon>Pseudomonadati</taxon>
        <taxon>Pseudomonadota</taxon>
        <taxon>Alphaproteobacteria</taxon>
        <taxon>Caulobacterales</taxon>
        <taxon>Caulobacteraceae</taxon>
        <taxon>Brevundimonas</taxon>
    </lineage>
</organism>
<dbReference type="PANTHER" id="PTHR30204">
    <property type="entry name" value="REDOX-CYCLING DRUG-SENSING TRANSCRIPTIONAL ACTIVATOR SOXR"/>
    <property type="match status" value="1"/>
</dbReference>
<evidence type="ECO:0000256" key="1">
    <source>
        <dbReference type="ARBA" id="ARBA00023125"/>
    </source>
</evidence>
<dbReference type="InterPro" id="IPR000551">
    <property type="entry name" value="MerR-type_HTH_dom"/>
</dbReference>
<dbReference type="RefSeq" id="WP_123286490.1">
    <property type="nucleotide sequence ID" value="NZ_JACIJB010000001.1"/>
</dbReference>
<dbReference type="Proteomes" id="UP000548978">
    <property type="component" value="Unassembled WGS sequence"/>
</dbReference>
<dbReference type="OrthoDB" id="9810140at2"/>
<dbReference type="Gene3D" id="1.10.1660.10">
    <property type="match status" value="1"/>
</dbReference>
<feature type="region of interest" description="Disordered" evidence="2">
    <location>
        <begin position="86"/>
        <end position="120"/>
    </location>
</feature>
<evidence type="ECO:0000256" key="2">
    <source>
        <dbReference type="SAM" id="MobiDB-lite"/>
    </source>
</evidence>
<reference evidence="4 5" key="1">
    <citation type="submission" date="2020-08" db="EMBL/GenBank/DDBJ databases">
        <title>Genomic Encyclopedia of Type Strains, Phase IV (KMG-IV): sequencing the most valuable type-strain genomes for metagenomic binning, comparative biology and taxonomic classification.</title>
        <authorList>
            <person name="Goeker M."/>
        </authorList>
    </citation>
    <scope>NUCLEOTIDE SEQUENCE [LARGE SCALE GENOMIC DNA]</scope>
    <source>
        <strain evidence="4 5">DSM 24448</strain>
    </source>
</reference>
<dbReference type="Pfam" id="PF13411">
    <property type="entry name" value="MerR_1"/>
    <property type="match status" value="1"/>
</dbReference>
<dbReference type="GO" id="GO:0003677">
    <property type="term" value="F:DNA binding"/>
    <property type="evidence" value="ECO:0007669"/>
    <property type="project" value="UniProtKB-KW"/>
</dbReference>
<keyword evidence="1 4" id="KW-0238">DNA-binding</keyword>
<dbReference type="PANTHER" id="PTHR30204:SF15">
    <property type="entry name" value="BLL5018 PROTEIN"/>
    <property type="match status" value="1"/>
</dbReference>
<dbReference type="GO" id="GO:0003700">
    <property type="term" value="F:DNA-binding transcription factor activity"/>
    <property type="evidence" value="ECO:0007669"/>
    <property type="project" value="InterPro"/>
</dbReference>
<feature type="domain" description="HTH merR-type" evidence="3">
    <location>
        <begin position="10"/>
        <end position="78"/>
    </location>
</feature>
<dbReference type="CDD" id="cd04765">
    <property type="entry name" value="HTH_MlrA-like_sg2"/>
    <property type="match status" value="1"/>
</dbReference>
<accession>A0A7W9A155</accession>
<sequence>MAKSPEAFRSISEAATEVGVPQHVLRFWETKFAFVSPVKRAGGRRFYRPEDIDILKGVRRLLHEEGLTLKGVARLHKAQGIKRILGKEAAGPAPEAPVPEMPVRPAAQPAPTGLSSDQRQRLAEVLRDIEAAQSRLEAALSR</sequence>
<evidence type="ECO:0000313" key="5">
    <source>
        <dbReference type="Proteomes" id="UP000548978"/>
    </source>
</evidence>
<evidence type="ECO:0000313" key="4">
    <source>
        <dbReference type="EMBL" id="MBB5659489.1"/>
    </source>
</evidence>
<name>A0A7W9A155_9CAUL</name>
<gene>
    <name evidence="4" type="ORF">FHS65_000207</name>
</gene>
<dbReference type="EMBL" id="JACIJB010000001">
    <property type="protein sequence ID" value="MBB5659489.1"/>
    <property type="molecule type" value="Genomic_DNA"/>
</dbReference>
<dbReference type="SUPFAM" id="SSF46955">
    <property type="entry name" value="Putative DNA-binding domain"/>
    <property type="match status" value="1"/>
</dbReference>
<dbReference type="InterPro" id="IPR009061">
    <property type="entry name" value="DNA-bd_dom_put_sf"/>
</dbReference>
<dbReference type="SMART" id="SM00422">
    <property type="entry name" value="HTH_MERR"/>
    <property type="match status" value="1"/>
</dbReference>
<keyword evidence="5" id="KW-1185">Reference proteome</keyword>